<evidence type="ECO:0008006" key="4">
    <source>
        <dbReference type="Google" id="ProtNLM"/>
    </source>
</evidence>
<evidence type="ECO:0000313" key="2">
    <source>
        <dbReference type="EMBL" id="ALZ86795.1"/>
    </source>
</evidence>
<gene>
    <name evidence="2" type="ORF">APT59_05645</name>
</gene>
<dbReference type="Proteomes" id="UP000064137">
    <property type="component" value="Chromosome"/>
</dbReference>
<reference evidence="2 3" key="1">
    <citation type="submission" date="2016-01" db="EMBL/GenBank/DDBJ databases">
        <title>Annotation of Pseudomonas oryzihabitans USDA-ARS-USMARC-56511.</title>
        <authorList>
            <person name="Harhay G.P."/>
            <person name="Harhay D.M."/>
            <person name="Smith T.P.L."/>
            <person name="Bono J.L."/>
            <person name="Heaton M.P."/>
            <person name="Clawson M.L."/>
            <person name="Chitko-Mckown C.G."/>
            <person name="Capik S.F."/>
            <person name="DeDonder K.D."/>
            <person name="Apley M.D."/>
            <person name="Lubbers B.V."/>
            <person name="White B.J."/>
            <person name="Larson R.L."/>
        </authorList>
    </citation>
    <scope>NUCLEOTIDE SEQUENCE [LARGE SCALE GENOMIC DNA]</scope>
    <source>
        <strain evidence="2 3">USDA-ARS-USMARC-56511</strain>
    </source>
</reference>
<accession>A0A0U4VUA3</accession>
<feature type="signal peptide" evidence="1">
    <location>
        <begin position="1"/>
        <end position="21"/>
    </location>
</feature>
<dbReference type="EMBL" id="CP013987">
    <property type="protein sequence ID" value="ALZ86795.1"/>
    <property type="molecule type" value="Genomic_DNA"/>
</dbReference>
<dbReference type="KEGG" id="por:APT59_05645"/>
<keyword evidence="1" id="KW-0732">Signal</keyword>
<protein>
    <recommendedName>
        <fullName evidence="4">Phosphate starvation-inducible protein PsiF</fullName>
    </recommendedName>
</protein>
<evidence type="ECO:0000313" key="3">
    <source>
        <dbReference type="Proteomes" id="UP000064137"/>
    </source>
</evidence>
<evidence type="ECO:0000256" key="1">
    <source>
        <dbReference type="SAM" id="SignalP"/>
    </source>
</evidence>
<dbReference type="OrthoDB" id="7281717at2"/>
<proteinExistence type="predicted"/>
<feature type="chain" id="PRO_5006853033" description="Phosphate starvation-inducible protein PsiF" evidence="1">
    <location>
        <begin position="22"/>
        <end position="63"/>
    </location>
</feature>
<dbReference type="RefSeq" id="WP_059316830.1">
    <property type="nucleotide sequence ID" value="NZ_CP013987.1"/>
</dbReference>
<organism evidence="2 3">
    <name type="scientific">Pseudomonas oryzihabitans</name>
    <dbReference type="NCBI Taxonomy" id="47885"/>
    <lineage>
        <taxon>Bacteria</taxon>
        <taxon>Pseudomonadati</taxon>
        <taxon>Pseudomonadota</taxon>
        <taxon>Gammaproteobacteria</taxon>
        <taxon>Pseudomonadales</taxon>
        <taxon>Pseudomonadaceae</taxon>
        <taxon>Pseudomonas</taxon>
    </lineage>
</organism>
<sequence length="63" mass="6535">MLKALFTAVALTLFASASVQAAPCRDAQGKFVKCDTTKAKAARCKDAQGKFAKCGMPGAKPVD</sequence>
<name>A0A0U4VUA3_9PSED</name>
<dbReference type="AlphaFoldDB" id="A0A0U4VUA3"/>